<name>A0A0V1EP85_TRIPS</name>
<keyword evidence="2" id="KW-1185">Reference proteome</keyword>
<evidence type="ECO:0000313" key="1">
    <source>
        <dbReference type="EMBL" id="KRY75593.1"/>
    </source>
</evidence>
<accession>A0A0V1EP85</accession>
<protein>
    <submittedName>
        <fullName evidence="1">Uncharacterized protein</fullName>
    </submittedName>
</protein>
<proteinExistence type="predicted"/>
<dbReference type="Proteomes" id="UP000054995">
    <property type="component" value="Unassembled WGS sequence"/>
</dbReference>
<dbReference type="EMBL" id="JYDT01000932">
    <property type="protein sequence ID" value="KRY75593.1"/>
    <property type="molecule type" value="Genomic_DNA"/>
</dbReference>
<reference evidence="1 2" key="1">
    <citation type="submission" date="2015-01" db="EMBL/GenBank/DDBJ databases">
        <title>Evolution of Trichinella species and genotypes.</title>
        <authorList>
            <person name="Korhonen P.K."/>
            <person name="Edoardo P."/>
            <person name="Giuseppe L.R."/>
            <person name="Gasser R.B."/>
        </authorList>
    </citation>
    <scope>NUCLEOTIDE SEQUENCE [LARGE SCALE GENOMIC DNA]</scope>
    <source>
        <strain evidence="1">ISS470</strain>
    </source>
</reference>
<organism evidence="1 2">
    <name type="scientific">Trichinella pseudospiralis</name>
    <name type="common">Parasitic roundworm</name>
    <dbReference type="NCBI Taxonomy" id="6337"/>
    <lineage>
        <taxon>Eukaryota</taxon>
        <taxon>Metazoa</taxon>
        <taxon>Ecdysozoa</taxon>
        <taxon>Nematoda</taxon>
        <taxon>Enoplea</taxon>
        <taxon>Dorylaimia</taxon>
        <taxon>Trichinellida</taxon>
        <taxon>Trichinellidae</taxon>
        <taxon>Trichinella</taxon>
    </lineage>
</organism>
<gene>
    <name evidence="1" type="ORF">T4D_12773</name>
</gene>
<comment type="caution">
    <text evidence="1">The sequence shown here is derived from an EMBL/GenBank/DDBJ whole genome shotgun (WGS) entry which is preliminary data.</text>
</comment>
<sequence>MEVVYVKDRHTACTFPTSLNSLENSHLNRLSGAVPINLLQFRDNS</sequence>
<evidence type="ECO:0000313" key="2">
    <source>
        <dbReference type="Proteomes" id="UP000054995"/>
    </source>
</evidence>
<dbReference type="AlphaFoldDB" id="A0A0V1EP85"/>